<dbReference type="Gene3D" id="3.40.50.1820">
    <property type="entry name" value="alpha/beta hydrolase"/>
    <property type="match status" value="1"/>
</dbReference>
<dbReference type="OrthoDB" id="741027at2759"/>
<dbReference type="STRING" id="75743.A0A401P222"/>
<dbReference type="AlphaFoldDB" id="A0A401P222"/>
<name>A0A401P222_SCYTO</name>
<protein>
    <submittedName>
        <fullName evidence="2">Uncharacterized protein</fullName>
    </submittedName>
</protein>
<evidence type="ECO:0000313" key="2">
    <source>
        <dbReference type="EMBL" id="GCB67150.1"/>
    </source>
</evidence>
<gene>
    <name evidence="2" type="ORF">scyTo_0015092</name>
</gene>
<dbReference type="EMBL" id="BFAA01008385">
    <property type="protein sequence ID" value="GCB67150.1"/>
    <property type="molecule type" value="Genomic_DNA"/>
</dbReference>
<dbReference type="InterPro" id="IPR029058">
    <property type="entry name" value="AB_hydrolase_fold"/>
</dbReference>
<dbReference type="PANTHER" id="PTHR11034">
    <property type="entry name" value="N-MYC DOWNSTREAM REGULATED"/>
    <property type="match status" value="1"/>
</dbReference>
<proteinExistence type="inferred from homology"/>
<keyword evidence="3" id="KW-1185">Reference proteome</keyword>
<accession>A0A401P222</accession>
<organism evidence="2 3">
    <name type="scientific">Scyliorhinus torazame</name>
    <name type="common">Cloudy catshark</name>
    <name type="synonym">Catulus torazame</name>
    <dbReference type="NCBI Taxonomy" id="75743"/>
    <lineage>
        <taxon>Eukaryota</taxon>
        <taxon>Metazoa</taxon>
        <taxon>Chordata</taxon>
        <taxon>Craniata</taxon>
        <taxon>Vertebrata</taxon>
        <taxon>Chondrichthyes</taxon>
        <taxon>Elasmobranchii</taxon>
        <taxon>Galeomorphii</taxon>
        <taxon>Galeoidea</taxon>
        <taxon>Carcharhiniformes</taxon>
        <taxon>Scyliorhinidae</taxon>
        <taxon>Scyliorhinus</taxon>
    </lineage>
</organism>
<dbReference type="InterPro" id="IPR004142">
    <property type="entry name" value="NDRG"/>
</dbReference>
<dbReference type="Proteomes" id="UP000288216">
    <property type="component" value="Unassembled WGS sequence"/>
</dbReference>
<comment type="similarity">
    <text evidence="1">Belongs to the NDRG family.</text>
</comment>
<evidence type="ECO:0000256" key="1">
    <source>
        <dbReference type="ARBA" id="ARBA00005598"/>
    </source>
</evidence>
<comment type="caution">
    <text evidence="2">The sequence shown here is derived from an EMBL/GenBank/DDBJ whole genome shotgun (WGS) entry which is preliminary data.</text>
</comment>
<reference evidence="2 3" key="1">
    <citation type="journal article" date="2018" name="Nat. Ecol. Evol.">
        <title>Shark genomes provide insights into elasmobranch evolution and the origin of vertebrates.</title>
        <authorList>
            <person name="Hara Y"/>
            <person name="Yamaguchi K"/>
            <person name="Onimaru K"/>
            <person name="Kadota M"/>
            <person name="Koyanagi M"/>
            <person name="Keeley SD"/>
            <person name="Tatsumi K"/>
            <person name="Tanaka K"/>
            <person name="Motone F"/>
            <person name="Kageyama Y"/>
            <person name="Nozu R"/>
            <person name="Adachi N"/>
            <person name="Nishimura O"/>
            <person name="Nakagawa R"/>
            <person name="Tanegashima C"/>
            <person name="Kiyatake I"/>
            <person name="Matsumoto R"/>
            <person name="Murakumo K"/>
            <person name="Nishida K"/>
            <person name="Terakita A"/>
            <person name="Kuratani S"/>
            <person name="Sato K"/>
            <person name="Hyodo S Kuraku.S."/>
        </authorList>
    </citation>
    <scope>NUCLEOTIDE SEQUENCE [LARGE SCALE GENOMIC DNA]</scope>
</reference>
<dbReference type="Pfam" id="PF03096">
    <property type="entry name" value="Ndr"/>
    <property type="match status" value="1"/>
</dbReference>
<evidence type="ECO:0000313" key="3">
    <source>
        <dbReference type="Proteomes" id="UP000288216"/>
    </source>
</evidence>
<sequence length="123" mass="14010">MFELPYKVCIMSLRDIQLSEVRQLLADNSGFTEANARSFQVLETQEHDVETPFGDIRVAVRGTPKGSRPVILTFHDIGMNYCLPLWKSCLYALILCLRIVYLDFYSELVLLHMGCSGCAKLYV</sequence>